<dbReference type="InterPro" id="IPR000477">
    <property type="entry name" value="RT_dom"/>
</dbReference>
<dbReference type="Proteomes" id="UP001066276">
    <property type="component" value="Chromosome 10"/>
</dbReference>
<reference evidence="2" key="1">
    <citation type="journal article" date="2022" name="bioRxiv">
        <title>Sequencing and chromosome-scale assembly of the giantPleurodeles waltlgenome.</title>
        <authorList>
            <person name="Brown T."/>
            <person name="Elewa A."/>
            <person name="Iarovenko S."/>
            <person name="Subramanian E."/>
            <person name="Araus A.J."/>
            <person name="Petzold A."/>
            <person name="Susuki M."/>
            <person name="Suzuki K.-i.T."/>
            <person name="Hayashi T."/>
            <person name="Toyoda A."/>
            <person name="Oliveira C."/>
            <person name="Osipova E."/>
            <person name="Leigh N.D."/>
            <person name="Simon A."/>
            <person name="Yun M.H."/>
        </authorList>
    </citation>
    <scope>NUCLEOTIDE SEQUENCE</scope>
    <source>
        <strain evidence="2">20211129_DDA</strain>
        <tissue evidence="2">Liver</tissue>
    </source>
</reference>
<proteinExistence type="predicted"/>
<evidence type="ECO:0000259" key="1">
    <source>
        <dbReference type="PROSITE" id="PS50878"/>
    </source>
</evidence>
<name>A0AAV7MF11_PLEWA</name>
<organism evidence="2 3">
    <name type="scientific">Pleurodeles waltl</name>
    <name type="common">Iberian ribbed newt</name>
    <dbReference type="NCBI Taxonomy" id="8319"/>
    <lineage>
        <taxon>Eukaryota</taxon>
        <taxon>Metazoa</taxon>
        <taxon>Chordata</taxon>
        <taxon>Craniata</taxon>
        <taxon>Vertebrata</taxon>
        <taxon>Euteleostomi</taxon>
        <taxon>Amphibia</taxon>
        <taxon>Batrachia</taxon>
        <taxon>Caudata</taxon>
        <taxon>Salamandroidea</taxon>
        <taxon>Salamandridae</taxon>
        <taxon>Pleurodelinae</taxon>
        <taxon>Pleurodeles</taxon>
    </lineage>
</organism>
<feature type="non-terminal residue" evidence="2">
    <location>
        <position position="1"/>
    </location>
</feature>
<sequence>RLSNIGIQEKALEWIISFLAGRTQRVRLPPFRSEATEVSCGVPQGSSLSPTLFNVYMSPLAAIARQHNLNIISYADDT</sequence>
<feature type="non-terminal residue" evidence="2">
    <location>
        <position position="78"/>
    </location>
</feature>
<comment type="caution">
    <text evidence="2">The sequence shown here is derived from an EMBL/GenBank/DDBJ whole genome shotgun (WGS) entry which is preliminary data.</text>
</comment>
<protein>
    <recommendedName>
        <fullName evidence="1">Reverse transcriptase domain-containing protein</fullName>
    </recommendedName>
</protein>
<feature type="domain" description="Reverse transcriptase" evidence="1">
    <location>
        <begin position="1"/>
        <end position="78"/>
    </location>
</feature>
<evidence type="ECO:0000313" key="3">
    <source>
        <dbReference type="Proteomes" id="UP001066276"/>
    </source>
</evidence>
<dbReference type="PROSITE" id="PS50878">
    <property type="entry name" value="RT_POL"/>
    <property type="match status" value="1"/>
</dbReference>
<dbReference type="EMBL" id="JANPWB010000014">
    <property type="protein sequence ID" value="KAJ1099703.1"/>
    <property type="molecule type" value="Genomic_DNA"/>
</dbReference>
<evidence type="ECO:0000313" key="2">
    <source>
        <dbReference type="EMBL" id="KAJ1099703.1"/>
    </source>
</evidence>
<dbReference type="PANTHER" id="PTHR33332">
    <property type="entry name" value="REVERSE TRANSCRIPTASE DOMAIN-CONTAINING PROTEIN"/>
    <property type="match status" value="1"/>
</dbReference>
<accession>A0AAV7MF11</accession>
<dbReference type="AlphaFoldDB" id="A0AAV7MF11"/>
<gene>
    <name evidence="2" type="ORF">NDU88_004802</name>
</gene>
<dbReference type="Pfam" id="PF00078">
    <property type="entry name" value="RVT_1"/>
    <property type="match status" value="1"/>
</dbReference>
<keyword evidence="3" id="KW-1185">Reference proteome</keyword>